<gene>
    <name evidence="1" type="ORF">mPipKuh1_018170</name>
</gene>
<comment type="caution">
    <text evidence="1">The sequence shown here is derived from an EMBL/GenBank/DDBJ whole genome shotgun (WGS) entry which is preliminary data.</text>
</comment>
<evidence type="ECO:0000313" key="1">
    <source>
        <dbReference type="EMBL" id="KAF6375676.1"/>
    </source>
</evidence>
<evidence type="ECO:0000313" key="2">
    <source>
        <dbReference type="Proteomes" id="UP000558488"/>
    </source>
</evidence>
<reference evidence="1 2" key="1">
    <citation type="journal article" date="2020" name="Nature">
        <title>Six reference-quality genomes reveal evolution of bat adaptations.</title>
        <authorList>
            <person name="Jebb D."/>
            <person name="Huang Z."/>
            <person name="Pippel M."/>
            <person name="Hughes G.M."/>
            <person name="Lavrichenko K."/>
            <person name="Devanna P."/>
            <person name="Winkler S."/>
            <person name="Jermiin L.S."/>
            <person name="Skirmuntt E.C."/>
            <person name="Katzourakis A."/>
            <person name="Burkitt-Gray L."/>
            <person name="Ray D.A."/>
            <person name="Sullivan K.A.M."/>
            <person name="Roscito J.G."/>
            <person name="Kirilenko B.M."/>
            <person name="Davalos L.M."/>
            <person name="Corthals A.P."/>
            <person name="Power M.L."/>
            <person name="Jones G."/>
            <person name="Ransome R.D."/>
            <person name="Dechmann D.K.N."/>
            <person name="Locatelli A.G."/>
            <person name="Puechmaille S.J."/>
            <person name="Fedrigo O."/>
            <person name="Jarvis E.D."/>
            <person name="Hiller M."/>
            <person name="Vernes S.C."/>
            <person name="Myers E.W."/>
            <person name="Teeling E.C."/>
        </authorList>
    </citation>
    <scope>NUCLEOTIDE SEQUENCE [LARGE SCALE GENOMIC DNA]</scope>
    <source>
        <strain evidence="1">MPipKuh1</strain>
        <tissue evidence="1">Flight muscle</tissue>
    </source>
</reference>
<keyword evidence="2" id="KW-1185">Reference proteome</keyword>
<dbReference type="Proteomes" id="UP000558488">
    <property type="component" value="Unassembled WGS sequence"/>
</dbReference>
<dbReference type="AlphaFoldDB" id="A0A7J7ZP51"/>
<organism evidence="1 2">
    <name type="scientific">Pipistrellus kuhlii</name>
    <name type="common">Kuhl's pipistrelle</name>
    <dbReference type="NCBI Taxonomy" id="59472"/>
    <lineage>
        <taxon>Eukaryota</taxon>
        <taxon>Metazoa</taxon>
        <taxon>Chordata</taxon>
        <taxon>Craniata</taxon>
        <taxon>Vertebrata</taxon>
        <taxon>Euteleostomi</taxon>
        <taxon>Mammalia</taxon>
        <taxon>Eutheria</taxon>
        <taxon>Laurasiatheria</taxon>
        <taxon>Chiroptera</taxon>
        <taxon>Yangochiroptera</taxon>
        <taxon>Vespertilionidae</taxon>
        <taxon>Pipistrellus</taxon>
    </lineage>
</organism>
<accession>A0A7J7ZP51</accession>
<dbReference type="EMBL" id="JACAGB010000003">
    <property type="protein sequence ID" value="KAF6375676.1"/>
    <property type="molecule type" value="Genomic_DNA"/>
</dbReference>
<sequence length="82" mass="8943">MKRGAIFCRNKLAVSDIDWSALNGVRVSSAWANPRLSQGRGVPGRDQRGRCAVSSPRRRFAMCSSFFCSSSMTLPSPLKPAP</sequence>
<name>A0A7J7ZP51_PIPKU</name>
<proteinExistence type="predicted"/>
<protein>
    <submittedName>
        <fullName evidence="1">Uncharacterized protein</fullName>
    </submittedName>
</protein>